<organism evidence="2 3">
    <name type="scientific">Aquabacterium commune</name>
    <dbReference type="NCBI Taxonomy" id="70586"/>
    <lineage>
        <taxon>Bacteria</taxon>
        <taxon>Pseudomonadati</taxon>
        <taxon>Pseudomonadota</taxon>
        <taxon>Betaproteobacteria</taxon>
        <taxon>Burkholderiales</taxon>
        <taxon>Aquabacterium</taxon>
    </lineage>
</organism>
<feature type="region of interest" description="Disordered" evidence="1">
    <location>
        <begin position="1"/>
        <end position="29"/>
    </location>
</feature>
<dbReference type="EMBL" id="SNXW01000002">
    <property type="protein sequence ID" value="TDP86063.1"/>
    <property type="molecule type" value="Genomic_DNA"/>
</dbReference>
<protein>
    <submittedName>
        <fullName evidence="2">Uncharacterized protein DUF748</fullName>
    </submittedName>
</protein>
<dbReference type="GO" id="GO:0090313">
    <property type="term" value="P:regulation of protein targeting to membrane"/>
    <property type="evidence" value="ECO:0007669"/>
    <property type="project" value="TreeGrafter"/>
</dbReference>
<evidence type="ECO:0000313" key="2">
    <source>
        <dbReference type="EMBL" id="TDP86063.1"/>
    </source>
</evidence>
<dbReference type="PANTHER" id="PTHR30441">
    <property type="entry name" value="DUF748 DOMAIN-CONTAINING PROTEIN"/>
    <property type="match status" value="1"/>
</dbReference>
<sequence length="1297" mass="136355">MTAPAPDTASPPSNAPAGTPALAPQRPGGHGPWRLLGRVALGAAVAAGVWTGVVGHWLPDWLRPRIEAAATEALGTPVHLGELRIHPWSLGVEAGDLAVGPTAQPWFKLQRADTQLSLQSVWRMAPVLRHVRLVQPELLLERQSAERFNITAVIERLSQPSPQPQPDTGPARFAVFNIEIKDGVLRYEDRVLSQSHRIDQFRLDVPFVSSLPADLDVTVQPLLQARIDGSPLKVAGKALPFREGHRSEVTVQWQNVDLAHWLDAAKALMPEGMRPEARAGRLDTDLSIVFEQRKAPALPTLAIRGSAQVSRFDIGLPPAPGLGRIDTGWETLRVEGIDAEPLARRVAIASVALDGLSVRVQPVSPPAEPAVASSSSSSSAPATVAAAPWQWSVAKLHVAARQIDAQTQAEAAWPRLTQLLLDVQGLDARAQAPDARWQLSVQDEHGGQFGAQGTAHPTLQRAELDLSLAQWPVAPWLKPLQRQLALPVVISQGLVGAKAHVSANMRVTEAVPAATASPVAPAASAASPAALSQAVRLSAGQFTLSDLLADAAAVAGAPGAPGSRRQDRIALKAFTVDGIEAEASLAPTSPGLRRLATAAVTADRLDAALFRDARGLFLGQASGGASASPAPAAGKASANAPANAPAKGHTPGPSPVPITLGELRCLACAVQFTDQTVSPAGVFSLKRTDLSVKGLGSRMDQPLAIALQTLAQGQGKVRFKGDVRPQPLSVKGALAVANLDLRALQPYLDPHLNVALASAAAQAEGRITLADDARQGLSARYQGKLGLSDLRLRDRVNDALFLRWASFSLDGTDLSYAKGAIDADLGFIALKDFYGRIIVNPDGRLNLASVVKQADQAGQGDQSITTPQAPVSGASAPQRARAPGGVTVTTTTLPPAPSPSASAADAPPAPQLRWQGIRLAQGEVDFTDTFIKPNYSARLTRIAGDISGVSSRTPEPATVEVSGAVDDGAPLRISGKLHPLGPKLYTDIAGTAKGIELTRLTPYAARYAGYAIEKGTLSVTVRYKVDGGKLEADNQVFLDQLTFGERVDSPDATKLPVLLAVSLLKNARGEIDVNLPISGSLDDPQFSVGGIIWKVILNLIGKAVTAPFALLTGGSSSELGVVPFQPGSTELSTAARERLDALATKLKDRPALKLEGTGWADPDIDTEGLRQAHVDQLMRRAKAKSTGQEISEVVVEPAERSTWLKAAYKAADIQKPRNLVGLAQSLPDDQMAALLKASAPVGKEALTALADERANAVKAYLADKLDAERVRLTASKVAVEGRADSPSGGASVQFNLR</sequence>
<proteinExistence type="predicted"/>
<dbReference type="GO" id="GO:0005886">
    <property type="term" value="C:plasma membrane"/>
    <property type="evidence" value="ECO:0007669"/>
    <property type="project" value="TreeGrafter"/>
</dbReference>
<dbReference type="InterPro" id="IPR052894">
    <property type="entry name" value="AsmA-related"/>
</dbReference>
<evidence type="ECO:0000313" key="3">
    <source>
        <dbReference type="Proteomes" id="UP000294593"/>
    </source>
</evidence>
<gene>
    <name evidence="2" type="ORF">EV672_102414</name>
</gene>
<comment type="caution">
    <text evidence="2">The sequence shown here is derived from an EMBL/GenBank/DDBJ whole genome shotgun (WGS) entry which is preliminary data.</text>
</comment>
<feature type="compositionally biased region" description="Low complexity" evidence="1">
    <location>
        <begin position="1"/>
        <end position="17"/>
    </location>
</feature>
<dbReference type="OrthoDB" id="9757969at2"/>
<keyword evidence="3" id="KW-1185">Reference proteome</keyword>
<feature type="region of interest" description="Disordered" evidence="1">
    <location>
        <begin position="628"/>
        <end position="655"/>
    </location>
</feature>
<dbReference type="Gene3D" id="3.30.1330.60">
    <property type="entry name" value="OmpA-like domain"/>
    <property type="match status" value="1"/>
</dbReference>
<feature type="region of interest" description="Disordered" evidence="1">
    <location>
        <begin position="858"/>
        <end position="908"/>
    </location>
</feature>
<dbReference type="PANTHER" id="PTHR30441:SF8">
    <property type="entry name" value="DUF748 DOMAIN-CONTAINING PROTEIN"/>
    <property type="match status" value="1"/>
</dbReference>
<evidence type="ECO:0000256" key="1">
    <source>
        <dbReference type="SAM" id="MobiDB-lite"/>
    </source>
</evidence>
<accession>A0A4R6RI19</accession>
<dbReference type="InterPro" id="IPR008023">
    <property type="entry name" value="DUF748"/>
</dbReference>
<dbReference type="RefSeq" id="WP_133607178.1">
    <property type="nucleotide sequence ID" value="NZ_SNXW01000002.1"/>
</dbReference>
<feature type="compositionally biased region" description="Polar residues" evidence="1">
    <location>
        <begin position="859"/>
        <end position="869"/>
    </location>
</feature>
<reference evidence="2 3" key="1">
    <citation type="submission" date="2019-03" db="EMBL/GenBank/DDBJ databases">
        <title>Genomic Encyclopedia of Type Strains, Phase IV (KMG-IV): sequencing the most valuable type-strain genomes for metagenomic binning, comparative biology and taxonomic classification.</title>
        <authorList>
            <person name="Goeker M."/>
        </authorList>
    </citation>
    <scope>NUCLEOTIDE SEQUENCE [LARGE SCALE GENOMIC DNA]</scope>
    <source>
        <strain evidence="2 3">DSM 11901</strain>
    </source>
</reference>
<dbReference type="Pfam" id="PF05359">
    <property type="entry name" value="DUF748"/>
    <property type="match status" value="2"/>
</dbReference>
<dbReference type="Proteomes" id="UP000294593">
    <property type="component" value="Unassembled WGS sequence"/>
</dbReference>
<name>A0A4R6RI19_9BURK</name>
<dbReference type="InterPro" id="IPR036737">
    <property type="entry name" value="OmpA-like_sf"/>
</dbReference>
<feature type="compositionally biased region" description="Low complexity" evidence="1">
    <location>
        <begin position="628"/>
        <end position="648"/>
    </location>
</feature>